<accession>A0A853IZL6</accession>
<evidence type="ECO:0000256" key="1">
    <source>
        <dbReference type="SAM" id="MobiDB-lite"/>
    </source>
</evidence>
<dbReference type="RefSeq" id="WP_180551596.1">
    <property type="nucleotide sequence ID" value="NZ_JACCKX010000001.1"/>
</dbReference>
<dbReference type="Proteomes" id="UP000589716">
    <property type="component" value="Unassembled WGS sequence"/>
</dbReference>
<feature type="region of interest" description="Disordered" evidence="1">
    <location>
        <begin position="177"/>
        <end position="202"/>
    </location>
</feature>
<feature type="region of interest" description="Disordered" evidence="1">
    <location>
        <begin position="100"/>
        <end position="132"/>
    </location>
</feature>
<comment type="caution">
    <text evidence="2">The sequence shown here is derived from an EMBL/GenBank/DDBJ whole genome shotgun (WGS) entry which is preliminary data.</text>
</comment>
<sequence>MRRFSFGDTNGALKSFEGLYNSQLARDGQSVRLTPGKEAGAMVVTMFGPKGEELGAQTLKTDDLLSQAAIYMAPHEAVKHFAERNAKREDSAALLERQTTLETQRQDGRAAADDRRDARTDRQIAAADARAQRTIDAADQRLTRTLDAKGNPNAKPLTVTQQRTNLEIDAAREYISGMDPDEIRRRTAKTTNTGRENPDYDPALARQAGLAARRKIGEDDQFDGAQRPPPKSPAELRKEVTARFNTDRTMNKYRLGKDTDKGTEVLDARGKLVGYYR</sequence>
<protein>
    <submittedName>
        <fullName evidence="2">Uncharacterized protein</fullName>
    </submittedName>
</protein>
<name>A0A853IZL6_9BURK</name>
<reference evidence="2 3" key="1">
    <citation type="submission" date="2020-07" db="EMBL/GenBank/DDBJ databases">
        <authorList>
            <person name="Maaloum M."/>
        </authorList>
    </citation>
    <scope>NUCLEOTIDE SEQUENCE [LARGE SCALE GENOMIC DNA]</scope>
    <source>
        <strain evidence="2 3">GCS-AN-3</strain>
    </source>
</reference>
<organism evidence="2 3">
    <name type="scientific">Ottowia beijingensis</name>
    <dbReference type="NCBI Taxonomy" id="1207057"/>
    <lineage>
        <taxon>Bacteria</taxon>
        <taxon>Pseudomonadati</taxon>
        <taxon>Pseudomonadota</taxon>
        <taxon>Betaproteobacteria</taxon>
        <taxon>Burkholderiales</taxon>
        <taxon>Comamonadaceae</taxon>
        <taxon>Ottowia</taxon>
    </lineage>
</organism>
<feature type="region of interest" description="Disordered" evidence="1">
    <location>
        <begin position="144"/>
        <end position="164"/>
    </location>
</feature>
<proteinExistence type="predicted"/>
<dbReference type="EMBL" id="JACCKX010000001">
    <property type="protein sequence ID" value="NZA03362.1"/>
    <property type="molecule type" value="Genomic_DNA"/>
</dbReference>
<gene>
    <name evidence="2" type="ORF">H0I39_19600</name>
</gene>
<evidence type="ECO:0000313" key="3">
    <source>
        <dbReference type="Proteomes" id="UP000589716"/>
    </source>
</evidence>
<evidence type="ECO:0000313" key="2">
    <source>
        <dbReference type="EMBL" id="NZA03362.1"/>
    </source>
</evidence>
<keyword evidence="3" id="KW-1185">Reference proteome</keyword>
<dbReference type="AlphaFoldDB" id="A0A853IZL6"/>
<feature type="compositionally biased region" description="Basic and acidic residues" evidence="1">
    <location>
        <begin position="104"/>
        <end position="122"/>
    </location>
</feature>